<sequence length="199" mass="23223">MRATIFLSVFILIVHISYAQVDKINLQQTVINIEENHYQFGNNSLQTTFEIKFEEILKPTNNSEGKFPLYTLNNEQLKTEFTKDFKLKDTRSKQDKIALETNSLLAQKQIEFIENLIIKKIKENNSNITYVKEFQIKNSLNDEQSIITVDKDVLNQTYSLNSIIEIQIGKNLNNYLKKINKTELDRTLQNSLNLLAINF</sequence>
<dbReference type="Proteomes" id="UP000307140">
    <property type="component" value="Unassembled WGS sequence"/>
</dbReference>
<evidence type="ECO:0000313" key="1">
    <source>
        <dbReference type="EMBL" id="TMM32048.1"/>
    </source>
</evidence>
<dbReference type="RefSeq" id="WP_138534261.1">
    <property type="nucleotide sequence ID" value="NZ_VANR01000001.1"/>
</dbReference>
<dbReference type="AlphaFoldDB" id="A0A5S3N9R7"/>
<keyword evidence="2" id="KW-1185">Reference proteome</keyword>
<proteinExistence type="predicted"/>
<name>A0A5S3N9R7_9FLAO</name>
<accession>A0A5S3N9R7</accession>
<gene>
    <name evidence="1" type="ORF">FDT66_00860</name>
</gene>
<organism evidence="1 2">
    <name type="scientific">Polaribacter aestuariivivens</name>
    <dbReference type="NCBI Taxonomy" id="2304626"/>
    <lineage>
        <taxon>Bacteria</taxon>
        <taxon>Pseudomonadati</taxon>
        <taxon>Bacteroidota</taxon>
        <taxon>Flavobacteriia</taxon>
        <taxon>Flavobacteriales</taxon>
        <taxon>Flavobacteriaceae</taxon>
    </lineage>
</organism>
<reference evidence="1 2" key="1">
    <citation type="submission" date="2019-05" db="EMBL/GenBank/DDBJ databases">
        <title>Polaribacter aestuariivivens sp. nov., isolated from a tidal flat.</title>
        <authorList>
            <person name="Yoon J.-H."/>
        </authorList>
    </citation>
    <scope>NUCLEOTIDE SEQUENCE [LARGE SCALE GENOMIC DNA]</scope>
    <source>
        <strain evidence="1 2">DBTF-3</strain>
    </source>
</reference>
<comment type="caution">
    <text evidence="1">The sequence shown here is derived from an EMBL/GenBank/DDBJ whole genome shotgun (WGS) entry which is preliminary data.</text>
</comment>
<evidence type="ECO:0000313" key="2">
    <source>
        <dbReference type="Proteomes" id="UP000307140"/>
    </source>
</evidence>
<dbReference type="EMBL" id="VANR01000001">
    <property type="protein sequence ID" value="TMM32048.1"/>
    <property type="molecule type" value="Genomic_DNA"/>
</dbReference>
<dbReference type="OrthoDB" id="1202724at2"/>
<protein>
    <submittedName>
        <fullName evidence="1">Uncharacterized protein</fullName>
    </submittedName>
</protein>